<organism evidence="1 2">
    <name type="scientific">Halomarina oriensis</name>
    <dbReference type="NCBI Taxonomy" id="671145"/>
    <lineage>
        <taxon>Archaea</taxon>
        <taxon>Methanobacteriati</taxon>
        <taxon>Methanobacteriota</taxon>
        <taxon>Stenosarchaea group</taxon>
        <taxon>Halobacteria</taxon>
        <taxon>Halobacteriales</taxon>
        <taxon>Natronomonadaceae</taxon>
        <taxon>Halomarina</taxon>
    </lineage>
</organism>
<keyword evidence="2" id="KW-1185">Reference proteome</keyword>
<comment type="caution">
    <text evidence="1">The sequence shown here is derived from an EMBL/GenBank/DDBJ whole genome shotgun (WGS) entry which is preliminary data.</text>
</comment>
<protein>
    <submittedName>
        <fullName evidence="1">Uncharacterized protein</fullName>
    </submittedName>
</protein>
<accession>A0A6B0GNF9</accession>
<reference evidence="1 2" key="1">
    <citation type="submission" date="2019-12" db="EMBL/GenBank/DDBJ databases">
        <title>Halocatena pleomorpha gen. nov. sp. nov., an extremely halophilic archaeon of family Halobacteriaceae isolated from saltpan soil.</title>
        <authorList>
            <person name="Pal Y."/>
            <person name="Verma A."/>
            <person name="Krishnamurthi S."/>
            <person name="Kumar P."/>
        </authorList>
    </citation>
    <scope>NUCLEOTIDE SEQUENCE [LARGE SCALE GENOMIC DNA]</scope>
    <source>
        <strain evidence="1 2">JCM 16495</strain>
    </source>
</reference>
<name>A0A6B0GNF9_9EURY</name>
<gene>
    <name evidence="1" type="ORF">GQS65_01210</name>
</gene>
<dbReference type="AlphaFoldDB" id="A0A6B0GNF9"/>
<proteinExistence type="predicted"/>
<dbReference type="Proteomes" id="UP000451471">
    <property type="component" value="Unassembled WGS sequence"/>
</dbReference>
<dbReference type="RefSeq" id="WP_158202852.1">
    <property type="nucleotide sequence ID" value="NZ_WSZK01000004.1"/>
</dbReference>
<evidence type="ECO:0000313" key="2">
    <source>
        <dbReference type="Proteomes" id="UP000451471"/>
    </source>
</evidence>
<sequence>MMLGLFASEVRRDFRDMVLSEVEAMYGVDARADAEEAGSDPARIDVVGVALRSGVPLVPSSGNARATAKWWARENGYEPVMRA</sequence>
<dbReference type="EMBL" id="WSZK01000004">
    <property type="protein sequence ID" value="MWG33118.1"/>
    <property type="molecule type" value="Genomic_DNA"/>
</dbReference>
<evidence type="ECO:0000313" key="1">
    <source>
        <dbReference type="EMBL" id="MWG33118.1"/>
    </source>
</evidence>